<evidence type="ECO:0000313" key="1">
    <source>
        <dbReference type="EMBL" id="GFS62740.1"/>
    </source>
</evidence>
<gene>
    <name evidence="1" type="ORF">NPIL_202491</name>
    <name evidence="2" type="ORF">NPIL_459801</name>
</gene>
<dbReference type="Proteomes" id="UP000887013">
    <property type="component" value="Unassembled WGS sequence"/>
</dbReference>
<reference evidence="1" key="1">
    <citation type="submission" date="2020-08" db="EMBL/GenBank/DDBJ databases">
        <title>Multicomponent nature underlies the extraordinary mechanical properties of spider dragline silk.</title>
        <authorList>
            <person name="Kono N."/>
            <person name="Nakamura H."/>
            <person name="Mori M."/>
            <person name="Yoshida Y."/>
            <person name="Ohtoshi R."/>
            <person name="Malay A.D."/>
            <person name="Moran D.A.P."/>
            <person name="Tomita M."/>
            <person name="Numata K."/>
            <person name="Arakawa K."/>
        </authorList>
    </citation>
    <scope>NUCLEOTIDE SEQUENCE</scope>
</reference>
<keyword evidence="3" id="KW-1185">Reference proteome</keyword>
<organism evidence="1 3">
    <name type="scientific">Nephila pilipes</name>
    <name type="common">Giant wood spider</name>
    <name type="synonym">Nephila maculata</name>
    <dbReference type="NCBI Taxonomy" id="299642"/>
    <lineage>
        <taxon>Eukaryota</taxon>
        <taxon>Metazoa</taxon>
        <taxon>Ecdysozoa</taxon>
        <taxon>Arthropoda</taxon>
        <taxon>Chelicerata</taxon>
        <taxon>Arachnida</taxon>
        <taxon>Araneae</taxon>
        <taxon>Araneomorphae</taxon>
        <taxon>Entelegynae</taxon>
        <taxon>Araneoidea</taxon>
        <taxon>Nephilidae</taxon>
        <taxon>Nephila</taxon>
    </lineage>
</organism>
<sequence>LSTYISETRQLNIMQPYNRKPPPPKKFFCDFWMIPCSRCPPGDLTAIITLQAESRFICRESTGPVHLPP</sequence>
<feature type="non-terminal residue" evidence="1">
    <location>
        <position position="1"/>
    </location>
</feature>
<dbReference type="AlphaFoldDB" id="A0A8X6JW15"/>
<dbReference type="EMBL" id="BMAW01055060">
    <property type="protein sequence ID" value="GFS99119.1"/>
    <property type="molecule type" value="Genomic_DNA"/>
</dbReference>
<name>A0A8X6JW15_NEPPI</name>
<comment type="caution">
    <text evidence="1">The sequence shown here is derived from an EMBL/GenBank/DDBJ whole genome shotgun (WGS) entry which is preliminary data.</text>
</comment>
<proteinExistence type="predicted"/>
<evidence type="ECO:0000313" key="3">
    <source>
        <dbReference type="Proteomes" id="UP000887013"/>
    </source>
</evidence>
<accession>A0A8X6JW15</accession>
<dbReference type="EMBL" id="BMAW01047800">
    <property type="protein sequence ID" value="GFS62740.1"/>
    <property type="molecule type" value="Genomic_DNA"/>
</dbReference>
<evidence type="ECO:0000313" key="2">
    <source>
        <dbReference type="EMBL" id="GFS99119.1"/>
    </source>
</evidence>
<protein>
    <submittedName>
        <fullName evidence="1">Uncharacterized protein</fullName>
    </submittedName>
</protein>